<feature type="region of interest" description="Disordered" evidence="3">
    <location>
        <begin position="553"/>
        <end position="575"/>
    </location>
</feature>
<organism evidence="4 5">
    <name type="scientific">Panicum virgatum</name>
    <name type="common">Blackwell switchgrass</name>
    <dbReference type="NCBI Taxonomy" id="38727"/>
    <lineage>
        <taxon>Eukaryota</taxon>
        <taxon>Viridiplantae</taxon>
        <taxon>Streptophyta</taxon>
        <taxon>Embryophyta</taxon>
        <taxon>Tracheophyta</taxon>
        <taxon>Spermatophyta</taxon>
        <taxon>Magnoliopsida</taxon>
        <taxon>Liliopsida</taxon>
        <taxon>Poales</taxon>
        <taxon>Poaceae</taxon>
        <taxon>PACMAD clade</taxon>
        <taxon>Panicoideae</taxon>
        <taxon>Panicodae</taxon>
        <taxon>Paniceae</taxon>
        <taxon>Panicinae</taxon>
        <taxon>Panicum</taxon>
        <taxon>Panicum sect. Hiantes</taxon>
    </lineage>
</organism>
<evidence type="ECO:0000256" key="1">
    <source>
        <dbReference type="ARBA" id="ARBA00023054"/>
    </source>
</evidence>
<dbReference type="PANTHER" id="PTHR31342:SF4">
    <property type="entry name" value="ACTIN BINDING PROTEIN FAMILY"/>
    <property type="match status" value="1"/>
</dbReference>
<dbReference type="GO" id="GO:0055028">
    <property type="term" value="C:cortical microtubule"/>
    <property type="evidence" value="ECO:0007669"/>
    <property type="project" value="TreeGrafter"/>
</dbReference>
<feature type="compositionally biased region" description="Basic and acidic residues" evidence="3">
    <location>
        <begin position="561"/>
        <end position="575"/>
    </location>
</feature>
<evidence type="ECO:0000313" key="4">
    <source>
        <dbReference type="EMBL" id="KAG2625077.1"/>
    </source>
</evidence>
<sequence>MHTPGGCSTSSGRGGSGGGGPSGGDAKDLPQLLLRVGTAVALSVAGLLVSRRQRPPRKLQLPPCPPSSESDDAPSMKARTGLKELRILKNEDTRAKIISGNSVHTTTTTTTTTTTALVPLAPKCRSIADDEGYLLPEFNEMVLKEFGRGTPAARVREDASNDHEIYKLRDLVRSLQEREKTLELQLMECYGLQEQDAAVRELENQLKISNVESKLYLLKIESLESENQKLQAQLSENSKIISELEATRAKCKLLKKKLALDAEQAKEETTSLQKMVDLLQHKETDENNNHIEVEKNLKRLEELEKEATELRAVNSRLQQENAHLIRRLELTRLPPVPKPKNSTEVKSLEEADRLKQENEKLAKEIEQLQSDRFADVEELVYLKWINACLRYEVRNKDAPSGKTVARDLSKTLSPKSELKAKQLIMEYANAAVEDNHLGHVEFGSECSSSRASSSGEPDDVSIDIASMTKHKNPKKKNFFSKLRKLVLGKGKENRGVSTLERRVSISSCSFDDFTGRDSHDSYSSFLAEPNISDSRRHSDHVFSMHSSLDSMKSCPVGTEIGNERDHSEVKSVSSREERVNAFGHSARLDSGKAIAEDAEIHKFADVLITSRSGSMSSRRCLCVAENGLEAAAAAAG</sequence>
<feature type="compositionally biased region" description="Gly residues" evidence="3">
    <location>
        <begin position="12"/>
        <end position="23"/>
    </location>
</feature>
<feature type="region of interest" description="Disordered" evidence="3">
    <location>
        <begin position="53"/>
        <end position="76"/>
    </location>
</feature>
<comment type="caution">
    <text evidence="4">The sequence shown here is derived from an EMBL/GenBank/DDBJ whole genome shotgun (WGS) entry which is preliminary data.</text>
</comment>
<evidence type="ECO:0000256" key="2">
    <source>
        <dbReference type="SAM" id="Coils"/>
    </source>
</evidence>
<protein>
    <recommendedName>
        <fullName evidence="6">Protein CHUP1, chloroplastic</fullName>
    </recommendedName>
</protein>
<dbReference type="InterPro" id="IPR040265">
    <property type="entry name" value="CHUP1/IPGA1-like"/>
</dbReference>
<keyword evidence="1 2" id="KW-0175">Coiled coil</keyword>
<dbReference type="Proteomes" id="UP000823388">
    <property type="component" value="Chromosome 3K"/>
</dbReference>
<dbReference type="EMBL" id="CM029041">
    <property type="protein sequence ID" value="KAG2625077.1"/>
    <property type="molecule type" value="Genomic_DNA"/>
</dbReference>
<feature type="coiled-coil region" evidence="2">
    <location>
        <begin position="192"/>
        <end position="371"/>
    </location>
</feature>
<dbReference type="PANTHER" id="PTHR31342">
    <property type="entry name" value="PROTEIN CHUP1, CHLOROPLASTIC"/>
    <property type="match status" value="1"/>
</dbReference>
<dbReference type="GO" id="GO:0072699">
    <property type="term" value="P:protein localization to cortical microtubule cytoskeleton"/>
    <property type="evidence" value="ECO:0007669"/>
    <property type="project" value="TreeGrafter"/>
</dbReference>
<keyword evidence="5" id="KW-1185">Reference proteome</keyword>
<reference evidence="4 5" key="1">
    <citation type="submission" date="2020-05" db="EMBL/GenBank/DDBJ databases">
        <title>WGS assembly of Panicum virgatum.</title>
        <authorList>
            <person name="Lovell J.T."/>
            <person name="Jenkins J."/>
            <person name="Shu S."/>
            <person name="Juenger T.E."/>
            <person name="Schmutz J."/>
        </authorList>
    </citation>
    <scope>NUCLEOTIDE SEQUENCE [LARGE SCALE GENOMIC DNA]</scope>
    <source>
        <strain evidence="5">cv. AP13</strain>
    </source>
</reference>
<feature type="region of interest" description="Disordered" evidence="3">
    <location>
        <begin position="1"/>
        <end position="29"/>
    </location>
</feature>
<dbReference type="AlphaFoldDB" id="A0A8T0US03"/>
<evidence type="ECO:0008006" key="6">
    <source>
        <dbReference type="Google" id="ProtNLM"/>
    </source>
</evidence>
<evidence type="ECO:0000313" key="5">
    <source>
        <dbReference type="Proteomes" id="UP000823388"/>
    </source>
</evidence>
<feature type="compositionally biased region" description="Low complexity" evidence="3">
    <location>
        <begin position="1"/>
        <end position="11"/>
    </location>
</feature>
<evidence type="ECO:0000256" key="3">
    <source>
        <dbReference type="SAM" id="MobiDB-lite"/>
    </source>
</evidence>
<accession>A0A8T0US03</accession>
<gene>
    <name evidence="4" type="ORF">PVAP13_3KG164200</name>
</gene>
<name>A0A8T0US03_PANVG</name>
<proteinExistence type="predicted"/>